<evidence type="ECO:0000313" key="4">
    <source>
        <dbReference type="Proteomes" id="UP001163046"/>
    </source>
</evidence>
<name>A0A9X0CEI6_9CNID</name>
<feature type="coiled-coil region" evidence="1">
    <location>
        <begin position="285"/>
        <end position="329"/>
    </location>
</feature>
<evidence type="ECO:0000313" key="3">
    <source>
        <dbReference type="EMBL" id="KAJ7322028.1"/>
    </source>
</evidence>
<accession>A0A9X0CEI6</accession>
<comment type="caution">
    <text evidence="3">The sequence shown here is derived from an EMBL/GenBank/DDBJ whole genome shotgun (WGS) entry which is preliminary data.</text>
</comment>
<evidence type="ECO:0000256" key="1">
    <source>
        <dbReference type="SAM" id="Coils"/>
    </source>
</evidence>
<reference evidence="3" key="1">
    <citation type="submission" date="2023-01" db="EMBL/GenBank/DDBJ databases">
        <title>Genome assembly of the deep-sea coral Lophelia pertusa.</title>
        <authorList>
            <person name="Herrera S."/>
            <person name="Cordes E."/>
        </authorList>
    </citation>
    <scope>NUCLEOTIDE SEQUENCE</scope>
    <source>
        <strain evidence="3">USNM1676648</strain>
        <tissue evidence="3">Polyp</tissue>
    </source>
</reference>
<dbReference type="AlphaFoldDB" id="A0A9X0CEI6"/>
<protein>
    <submittedName>
        <fullName evidence="3">Uncharacterized protein</fullName>
    </submittedName>
</protein>
<organism evidence="3 4">
    <name type="scientific">Desmophyllum pertusum</name>
    <dbReference type="NCBI Taxonomy" id="174260"/>
    <lineage>
        <taxon>Eukaryota</taxon>
        <taxon>Metazoa</taxon>
        <taxon>Cnidaria</taxon>
        <taxon>Anthozoa</taxon>
        <taxon>Hexacorallia</taxon>
        <taxon>Scleractinia</taxon>
        <taxon>Caryophylliina</taxon>
        <taxon>Caryophylliidae</taxon>
        <taxon>Desmophyllum</taxon>
    </lineage>
</organism>
<feature type="region of interest" description="Disordered" evidence="2">
    <location>
        <begin position="110"/>
        <end position="150"/>
    </location>
</feature>
<keyword evidence="1" id="KW-0175">Coiled coil</keyword>
<dbReference type="Proteomes" id="UP001163046">
    <property type="component" value="Unassembled WGS sequence"/>
</dbReference>
<feature type="compositionally biased region" description="Low complexity" evidence="2">
    <location>
        <begin position="125"/>
        <end position="138"/>
    </location>
</feature>
<gene>
    <name evidence="3" type="ORF">OS493_033190</name>
</gene>
<evidence type="ECO:0000256" key="2">
    <source>
        <dbReference type="SAM" id="MobiDB-lite"/>
    </source>
</evidence>
<dbReference type="EMBL" id="MU827820">
    <property type="protein sequence ID" value="KAJ7322028.1"/>
    <property type="molecule type" value="Genomic_DNA"/>
</dbReference>
<keyword evidence="4" id="KW-1185">Reference proteome</keyword>
<dbReference type="OrthoDB" id="5961616at2759"/>
<proteinExistence type="predicted"/>
<sequence length="363" mass="41699">MTPVEIKLESGLIVAVIFIENMPTVMLTDVRKKIREEVDELVPEQFNFISNWGPPISRFQETKIFLTDALHKRNVLMLREMSSNQYPSKRKATEVETSENVDVIYPATPEAKLGEVTEGSAAPGTTDETSLPSTSTSTEGERPSAKRPVQRTLTSLFGAKSSPTARYATAAVRKGVHIYSQQEILRSSGGEKERRKWWNEKAKQLCEDPQLGMLRGEAIDQKLHEEWRLHKGTKMIEEEMETREAIKAIVDKYPDLEAFLGSKNKLKRETLTRNKTRLEVAVQTMTRSRDTVQKLSVRLQNTEKRGVEFQKLQKEMDEQRESHKFYYRELGKAQEAMNKVLSIKKSQLRVLMEKKEDYTTDAE</sequence>